<evidence type="ECO:0000256" key="2">
    <source>
        <dbReference type="ARBA" id="ARBA00022801"/>
    </source>
</evidence>
<dbReference type="Pfam" id="PF00271">
    <property type="entry name" value="Helicase_C"/>
    <property type="match status" value="1"/>
</dbReference>
<dbReference type="SUPFAM" id="SSF52540">
    <property type="entry name" value="P-loop containing nucleoside triphosphate hydrolases"/>
    <property type="match status" value="1"/>
</dbReference>
<dbReference type="EMBL" id="JAPJDE010000006">
    <property type="protein sequence ID" value="MCX2850125.1"/>
    <property type="molecule type" value="Genomic_DNA"/>
</dbReference>
<dbReference type="PROSITE" id="PS00690">
    <property type="entry name" value="DEAH_ATP_HELICASE"/>
    <property type="match status" value="1"/>
</dbReference>
<organism evidence="7 8">
    <name type="scientific">Curtobacterium poinsettiae</name>
    <dbReference type="NCBI Taxonomy" id="159612"/>
    <lineage>
        <taxon>Bacteria</taxon>
        <taxon>Bacillati</taxon>
        <taxon>Actinomycetota</taxon>
        <taxon>Actinomycetes</taxon>
        <taxon>Micrococcales</taxon>
        <taxon>Microbacteriaceae</taxon>
        <taxon>Curtobacterium</taxon>
    </lineage>
</organism>
<accession>A0ABT3S5L9</accession>
<evidence type="ECO:0000256" key="4">
    <source>
        <dbReference type="ARBA" id="ARBA00022840"/>
    </source>
</evidence>
<dbReference type="InterPro" id="IPR050474">
    <property type="entry name" value="Hel308_SKI2-like"/>
</dbReference>
<dbReference type="InterPro" id="IPR001650">
    <property type="entry name" value="Helicase_C-like"/>
</dbReference>
<evidence type="ECO:0000256" key="3">
    <source>
        <dbReference type="ARBA" id="ARBA00022806"/>
    </source>
</evidence>
<proteinExistence type="predicted"/>
<keyword evidence="3 7" id="KW-0347">Helicase</keyword>
<keyword evidence="4" id="KW-0067">ATP-binding</keyword>
<feature type="domain" description="Helicase C-terminal" evidence="6">
    <location>
        <begin position="565"/>
        <end position="728"/>
    </location>
</feature>
<gene>
    <name evidence="7" type="ORF">ORG12_15705</name>
</gene>
<dbReference type="SMART" id="SM00487">
    <property type="entry name" value="DEXDc"/>
    <property type="match status" value="1"/>
</dbReference>
<dbReference type="Proteomes" id="UP001207276">
    <property type="component" value="Unassembled WGS sequence"/>
</dbReference>
<dbReference type="Gene3D" id="3.40.50.300">
    <property type="entry name" value="P-loop containing nucleotide triphosphate hydrolases"/>
    <property type="match status" value="2"/>
</dbReference>
<dbReference type="InterPro" id="IPR027417">
    <property type="entry name" value="P-loop_NTPase"/>
</dbReference>
<dbReference type="SMART" id="SM00490">
    <property type="entry name" value="HELICc"/>
    <property type="match status" value="1"/>
</dbReference>
<keyword evidence="1" id="KW-0547">Nucleotide-binding</keyword>
<dbReference type="Pfam" id="PF00270">
    <property type="entry name" value="DEAD"/>
    <property type="match status" value="1"/>
</dbReference>
<dbReference type="InterPro" id="IPR002464">
    <property type="entry name" value="DNA/RNA_helicase_DEAH_CS"/>
</dbReference>
<dbReference type="PANTHER" id="PTHR47961:SF10">
    <property type="entry name" value="ATP-DEPENDENT DNA HELICASE HEL308"/>
    <property type="match status" value="1"/>
</dbReference>
<comment type="caution">
    <text evidence="7">The sequence shown here is derived from an EMBL/GenBank/DDBJ whole genome shotgun (WGS) entry which is preliminary data.</text>
</comment>
<sequence>MTNILDRALHAAGFVDVSRAAEHRLIKDQLASVPTVESHDLRGARRMAAVFELQGLGSEGADAARLFEHAFVLWRVVLEDQHAPVEDLYAAALRLAVTGTLATRVTEVRQALAMVPSADVLIATLDAPASSTLSWRDQVLRDVRLSFILLTRKAGGWSDIGLSLALLGGLRDRQSQLEQTYLNAAEETGAAVADLLGLYHLAQMVTIAGRFLETGDGVAQRVLVQLDRHADRATNAFETAFDMDTATEARLIHQALSASVRHSIWAQLGGLGETFSEFAHQVTRQSSNPLLELWPSQREALEGSFLDPYRRALLVEMPTSAGKSLLAKFAVLQSFSLYPNATIAYIVPTRVLVNQVTDDLRIDLSPLGIVVEQAVPVFELDPSESQLLSAETHVLVTTAEKLDLLIRDNHPATANLSMVIVDEAHNLNDGERGARLELVLATVQRDRPGARYVLLSPFLPNGDQLTRWLGGSRQLDPIKVAWRPNKRVVGALESRRIRYGVNALDIVAVDAAEQSNLPAGERVQLSEVGRKPSSLAAITNLAVQAFEARRGATLAVVYGKNRAAQRAAQIAATRPVTNGSPLRAAVQRFLYEELGPDNTLSRVLQHRVAYHHAGMSLEARRLIERLIRDGEIDVICGTTTLAQGVNFPISNVIVEGRTSGRGGKKYSYAQFWNMAGRAGRGLHSDLGVVAYPVLTDEQRTDWEGFFAGGAEAIASQLAELVIAADSIGERISFPDLYAHPTLSSFLQYLAHAMRVSKATSAADDVEDLLRSSLLFQEVQDRGGDGGRRLIELCRRYLASLAGKEGLVALADGTGFSTPSVGHLQNIVSKESAMFSADSWHPDHLFGADLTGLAERIRLIASIPEITLAPDDTSGPFSAERVADVLRAWVGGASIADLGESFGPTSRNGEDRVAAFASYLYGRLSTNASWGLGALERIALAQAKINVDDDDDLLRHVPSMVYFGVDSREAIWMRMAGLPRSSARAAAHMWDPTVDGTPTSYADLRRWIDERPTAAWAQALAATGSATSAADHQLIWQALTGR</sequence>
<evidence type="ECO:0000259" key="5">
    <source>
        <dbReference type="PROSITE" id="PS51192"/>
    </source>
</evidence>
<feature type="domain" description="Helicase ATP-binding" evidence="5">
    <location>
        <begin position="304"/>
        <end position="477"/>
    </location>
</feature>
<dbReference type="PROSITE" id="PS51192">
    <property type="entry name" value="HELICASE_ATP_BIND_1"/>
    <property type="match status" value="1"/>
</dbReference>
<evidence type="ECO:0000313" key="7">
    <source>
        <dbReference type="EMBL" id="MCX2850125.1"/>
    </source>
</evidence>
<dbReference type="InterPro" id="IPR014001">
    <property type="entry name" value="Helicase_ATP-bd"/>
</dbReference>
<evidence type="ECO:0000259" key="6">
    <source>
        <dbReference type="PROSITE" id="PS51194"/>
    </source>
</evidence>
<dbReference type="RefSeq" id="WP_214519480.1">
    <property type="nucleotide sequence ID" value="NZ_CP104934.1"/>
</dbReference>
<dbReference type="PROSITE" id="PS51194">
    <property type="entry name" value="HELICASE_CTER"/>
    <property type="match status" value="1"/>
</dbReference>
<dbReference type="PANTHER" id="PTHR47961">
    <property type="entry name" value="DNA POLYMERASE THETA, PUTATIVE (AFU_ORTHOLOGUE AFUA_1G05260)-RELATED"/>
    <property type="match status" value="1"/>
</dbReference>
<keyword evidence="2" id="KW-0378">Hydrolase</keyword>
<dbReference type="CDD" id="cd17921">
    <property type="entry name" value="DEXHc_Ski2"/>
    <property type="match status" value="1"/>
</dbReference>
<evidence type="ECO:0000256" key="1">
    <source>
        <dbReference type="ARBA" id="ARBA00022741"/>
    </source>
</evidence>
<keyword evidence="8" id="KW-1185">Reference proteome</keyword>
<name>A0ABT3S5L9_9MICO</name>
<dbReference type="GO" id="GO:0004386">
    <property type="term" value="F:helicase activity"/>
    <property type="evidence" value="ECO:0007669"/>
    <property type="project" value="UniProtKB-KW"/>
</dbReference>
<dbReference type="InterPro" id="IPR011545">
    <property type="entry name" value="DEAD/DEAH_box_helicase_dom"/>
</dbReference>
<protein>
    <submittedName>
        <fullName evidence="7">DEAD/DEAH box helicase</fullName>
    </submittedName>
</protein>
<reference evidence="7 8" key="1">
    <citation type="submission" date="2022-11" db="EMBL/GenBank/DDBJ databases">
        <title>Taxonomy of Curtobacterium flaccumfaciens.</title>
        <authorList>
            <person name="Osdaghi E."/>
            <person name="Taghavi S.M."/>
            <person name="Hamidizade M."/>
            <person name="Abachi H."/>
            <person name="Fazliarab A."/>
            <person name="Baeyen S."/>
            <person name="Portier P."/>
            <person name="Van Vaerenbergh J."/>
            <person name="Jacques M.-A."/>
        </authorList>
    </citation>
    <scope>NUCLEOTIDE SEQUENCE [LARGE SCALE GENOMIC DNA]</scope>
    <source>
        <strain evidence="7 8">LMG 3715</strain>
    </source>
</reference>
<evidence type="ECO:0000313" key="8">
    <source>
        <dbReference type="Proteomes" id="UP001207276"/>
    </source>
</evidence>